<dbReference type="CDD" id="cd00038">
    <property type="entry name" value="CAP_ED"/>
    <property type="match status" value="1"/>
</dbReference>
<feature type="domain" description="Cyclic nucleotide-binding" evidence="1">
    <location>
        <begin position="11"/>
        <end position="99"/>
    </location>
</feature>
<dbReference type="InterPro" id="IPR014710">
    <property type="entry name" value="RmlC-like_jellyroll"/>
</dbReference>
<protein>
    <submittedName>
        <fullName evidence="2">Cyclic nucleotide-binding domain-containing protein</fullName>
    </submittedName>
</protein>
<accession>A0ABP9BB33</accession>
<evidence type="ECO:0000313" key="3">
    <source>
        <dbReference type="Proteomes" id="UP001501147"/>
    </source>
</evidence>
<comment type="caution">
    <text evidence="2">The sequence shown here is derived from an EMBL/GenBank/DDBJ whole genome shotgun (WGS) entry which is preliminary data.</text>
</comment>
<dbReference type="InterPro" id="IPR000595">
    <property type="entry name" value="cNMP-bd_dom"/>
</dbReference>
<keyword evidence="3" id="KW-1185">Reference proteome</keyword>
<dbReference type="SUPFAM" id="SSF51206">
    <property type="entry name" value="cAMP-binding domain-like"/>
    <property type="match status" value="1"/>
</dbReference>
<evidence type="ECO:0000259" key="1">
    <source>
        <dbReference type="PROSITE" id="PS50042"/>
    </source>
</evidence>
<name>A0ABP9BB33_9ACTN</name>
<dbReference type="EMBL" id="BAABJV010000020">
    <property type="protein sequence ID" value="GAA4792950.1"/>
    <property type="molecule type" value="Genomic_DNA"/>
</dbReference>
<reference evidence="3" key="1">
    <citation type="journal article" date="2019" name="Int. J. Syst. Evol. Microbiol.">
        <title>The Global Catalogue of Microorganisms (GCM) 10K type strain sequencing project: providing services to taxonomists for standard genome sequencing and annotation.</title>
        <authorList>
            <consortium name="The Broad Institute Genomics Platform"/>
            <consortium name="The Broad Institute Genome Sequencing Center for Infectious Disease"/>
            <person name="Wu L."/>
            <person name="Ma J."/>
        </authorList>
    </citation>
    <scope>NUCLEOTIDE SEQUENCE [LARGE SCALE GENOMIC DNA]</scope>
    <source>
        <strain evidence="3">JCM 18324</strain>
    </source>
</reference>
<dbReference type="Gene3D" id="2.60.120.10">
    <property type="entry name" value="Jelly Rolls"/>
    <property type="match status" value="1"/>
</dbReference>
<gene>
    <name evidence="2" type="ORF">GCM10023329_51490</name>
</gene>
<evidence type="ECO:0000313" key="2">
    <source>
        <dbReference type="EMBL" id="GAA4792950.1"/>
    </source>
</evidence>
<dbReference type="PANTHER" id="PTHR24567:SF74">
    <property type="entry name" value="HTH-TYPE TRANSCRIPTIONAL REGULATOR ARCR"/>
    <property type="match status" value="1"/>
</dbReference>
<dbReference type="PANTHER" id="PTHR24567">
    <property type="entry name" value="CRP FAMILY TRANSCRIPTIONAL REGULATORY PROTEIN"/>
    <property type="match status" value="1"/>
</dbReference>
<proteinExistence type="predicted"/>
<dbReference type="Proteomes" id="UP001501147">
    <property type="component" value="Unassembled WGS sequence"/>
</dbReference>
<dbReference type="RefSeq" id="WP_345615853.1">
    <property type="nucleotide sequence ID" value="NZ_BAABJV010000020.1"/>
</dbReference>
<sequence>MTGGTAPRGGFLARLPEDGAAALLALGEDVALTAGTRLFEEGRPADRFWVLHQGTVTLSTRVPGRPEAVVETVGAGELVGWSWLVPPHLWRLAATAATAVRAAEFPAAEVRDLCTREPELGRVLTLRVAEVVGRRLEATRARLLDLYAPPPGAAHPGRLP</sequence>
<dbReference type="InterPro" id="IPR050397">
    <property type="entry name" value="Env_Response_Regulators"/>
</dbReference>
<dbReference type="SMART" id="SM00100">
    <property type="entry name" value="cNMP"/>
    <property type="match status" value="1"/>
</dbReference>
<dbReference type="PROSITE" id="PS50042">
    <property type="entry name" value="CNMP_BINDING_3"/>
    <property type="match status" value="1"/>
</dbReference>
<dbReference type="InterPro" id="IPR018490">
    <property type="entry name" value="cNMP-bd_dom_sf"/>
</dbReference>
<organism evidence="2 3">
    <name type="scientific">Streptomyces sanyensis</name>
    <dbReference type="NCBI Taxonomy" id="568869"/>
    <lineage>
        <taxon>Bacteria</taxon>
        <taxon>Bacillati</taxon>
        <taxon>Actinomycetota</taxon>
        <taxon>Actinomycetes</taxon>
        <taxon>Kitasatosporales</taxon>
        <taxon>Streptomycetaceae</taxon>
        <taxon>Streptomyces</taxon>
    </lineage>
</organism>
<dbReference type="Pfam" id="PF00027">
    <property type="entry name" value="cNMP_binding"/>
    <property type="match status" value="1"/>
</dbReference>